<evidence type="ECO:0000256" key="5">
    <source>
        <dbReference type="ARBA" id="ARBA00022741"/>
    </source>
</evidence>
<comment type="domain">
    <text evidence="8">The N-terminal region contains the highly conserved SGGXDS motif, predicted to be a P-loop motif involved in ATP binding.</text>
</comment>
<comment type="catalytic activity">
    <reaction evidence="7 8">
        <text>cytidine(34) in tRNA(Ile2) + L-lysine + ATP = lysidine(34) in tRNA(Ile2) + AMP + diphosphate + H(+)</text>
        <dbReference type="Rhea" id="RHEA:43744"/>
        <dbReference type="Rhea" id="RHEA-COMP:10625"/>
        <dbReference type="Rhea" id="RHEA-COMP:10670"/>
        <dbReference type="ChEBI" id="CHEBI:15378"/>
        <dbReference type="ChEBI" id="CHEBI:30616"/>
        <dbReference type="ChEBI" id="CHEBI:32551"/>
        <dbReference type="ChEBI" id="CHEBI:33019"/>
        <dbReference type="ChEBI" id="CHEBI:82748"/>
        <dbReference type="ChEBI" id="CHEBI:83665"/>
        <dbReference type="ChEBI" id="CHEBI:456215"/>
        <dbReference type="EC" id="6.3.4.19"/>
    </reaction>
</comment>
<evidence type="ECO:0000313" key="10">
    <source>
        <dbReference type="EMBL" id="SFQ40465.1"/>
    </source>
</evidence>
<keyword evidence="5 8" id="KW-0547">Nucleotide-binding</keyword>
<dbReference type="GO" id="GO:0005737">
    <property type="term" value="C:cytoplasm"/>
    <property type="evidence" value="ECO:0007669"/>
    <property type="project" value="UniProtKB-SubCell"/>
</dbReference>
<dbReference type="NCBIfam" id="TIGR02433">
    <property type="entry name" value="lysidine_TilS_C"/>
    <property type="match status" value="1"/>
</dbReference>
<keyword evidence="3 8" id="KW-0436">Ligase</keyword>
<evidence type="ECO:0000256" key="7">
    <source>
        <dbReference type="ARBA" id="ARBA00048539"/>
    </source>
</evidence>
<dbReference type="RefSeq" id="WP_025748134.1">
    <property type="nucleotide sequence ID" value="NZ_FOXR01000039.1"/>
</dbReference>
<accession>A0A1I5Y8C3</accession>
<dbReference type="HAMAP" id="MF_01161">
    <property type="entry name" value="tRNA_Ile_lys_synt"/>
    <property type="match status" value="1"/>
</dbReference>
<keyword evidence="6 8" id="KW-0067">ATP-binding</keyword>
<feature type="binding site" evidence="8">
    <location>
        <begin position="26"/>
        <end position="31"/>
    </location>
    <ligand>
        <name>ATP</name>
        <dbReference type="ChEBI" id="CHEBI:30616"/>
    </ligand>
</feature>
<evidence type="ECO:0000256" key="8">
    <source>
        <dbReference type="HAMAP-Rule" id="MF_01161"/>
    </source>
</evidence>
<evidence type="ECO:0000256" key="4">
    <source>
        <dbReference type="ARBA" id="ARBA00022694"/>
    </source>
</evidence>
<proteinExistence type="inferred from homology"/>
<dbReference type="InterPro" id="IPR015262">
    <property type="entry name" value="tRNA_Ile_lys_synt_subst-bd"/>
</dbReference>
<dbReference type="SUPFAM" id="SSF82829">
    <property type="entry name" value="MesJ substrate recognition domain-like"/>
    <property type="match status" value="1"/>
</dbReference>
<dbReference type="GO" id="GO:0006400">
    <property type="term" value="P:tRNA modification"/>
    <property type="evidence" value="ECO:0007669"/>
    <property type="project" value="UniProtKB-UniRule"/>
</dbReference>
<dbReference type="EC" id="6.3.4.19" evidence="8"/>
<sequence length="461" mass="53237">MLAKVLHTIHKYNMLSPGERVLVGISGGPDSVALLHVLKRLEKDMGIEVYAAHVHHGIRGTVADRDAEFVAQLCQQWNVPLFVERVDVPRLADEWGLTLEEAGRIVRYRFFDKVLQDIRGHKVALGHNRDDQAETILHHILRGTGMQGLQGIKPVRQNKFIRPLIEVSRAEIEEYCHQNGLEFRVDATNQDVAYTRNRIRHELIPYIKRHFNPNIVDALVRMGAIIRDEEEFLQDYCQKEYDKLVRAFSQNKLRIDLDEFLARPIAVRRRVLRMALKSIGGTLDEIGANHVEDILDMALNSTTGAMLTLPNDIKALKDYDNLVVWRGEFRPSVPPFEYSLDVPGSVIIKECGIEVIVQRVQHKEVSFSSPWRAYIDGDVINGKLRVRNRRQGDRFKPFGMEGTKKLKEYFIDRKVPRHERDGIPLVVDEKNIIWVVGWQIHDDYKVTPRTHNIVKLEARRI</sequence>
<comment type="function">
    <text evidence="8">Ligates lysine onto the cytidine present at position 34 of the AUA codon-specific tRNA(Ile) that contains the anticodon CAU, in an ATP-dependent manner. Cytidine is converted to lysidine, thus changing the amino acid specificity of the tRNA from methionine to isoleucine.</text>
</comment>
<dbReference type="GO" id="GO:0032267">
    <property type="term" value="F:tRNA(Ile)-lysidine synthase activity"/>
    <property type="evidence" value="ECO:0007669"/>
    <property type="project" value="UniProtKB-EC"/>
</dbReference>
<protein>
    <recommendedName>
        <fullName evidence="8">tRNA(Ile)-lysidine synthase</fullName>
        <ecNumber evidence="8">6.3.4.19</ecNumber>
    </recommendedName>
    <alternativeName>
        <fullName evidence="8">tRNA(Ile)-2-lysyl-cytidine synthase</fullName>
    </alternativeName>
    <alternativeName>
        <fullName evidence="8">tRNA(Ile)-lysidine synthetase</fullName>
    </alternativeName>
</protein>
<evidence type="ECO:0000259" key="9">
    <source>
        <dbReference type="SMART" id="SM00977"/>
    </source>
</evidence>
<evidence type="ECO:0000256" key="2">
    <source>
        <dbReference type="ARBA" id="ARBA00022490"/>
    </source>
</evidence>
<dbReference type="GO" id="GO:0005524">
    <property type="term" value="F:ATP binding"/>
    <property type="evidence" value="ECO:0007669"/>
    <property type="project" value="UniProtKB-UniRule"/>
</dbReference>
<evidence type="ECO:0000313" key="11">
    <source>
        <dbReference type="Proteomes" id="UP000198577"/>
    </source>
</evidence>
<reference evidence="10 11" key="1">
    <citation type="submission" date="2016-10" db="EMBL/GenBank/DDBJ databases">
        <authorList>
            <person name="de Groot N.N."/>
        </authorList>
    </citation>
    <scope>NUCLEOTIDE SEQUENCE [LARGE SCALE GENOMIC DNA]</scope>
    <source>
        <strain evidence="10 11">DSM 20678</strain>
    </source>
</reference>
<dbReference type="CDD" id="cd01992">
    <property type="entry name" value="TilS_N"/>
    <property type="match status" value="1"/>
</dbReference>
<name>A0A1I5Y8C3_9FIRM</name>
<dbReference type="PANTHER" id="PTHR43033">
    <property type="entry name" value="TRNA(ILE)-LYSIDINE SYNTHASE-RELATED"/>
    <property type="match status" value="1"/>
</dbReference>
<dbReference type="Proteomes" id="UP000198577">
    <property type="component" value="Unassembled WGS sequence"/>
</dbReference>
<dbReference type="NCBIfam" id="TIGR02432">
    <property type="entry name" value="lysidine_TilS_N"/>
    <property type="match status" value="1"/>
</dbReference>
<feature type="domain" description="Lysidine-tRNA(Ile) synthetase C-terminal" evidence="9">
    <location>
        <begin position="384"/>
        <end position="456"/>
    </location>
</feature>
<dbReference type="PANTHER" id="PTHR43033:SF1">
    <property type="entry name" value="TRNA(ILE)-LYSIDINE SYNTHASE-RELATED"/>
    <property type="match status" value="1"/>
</dbReference>
<dbReference type="Pfam" id="PF01171">
    <property type="entry name" value="ATP_bind_3"/>
    <property type="match status" value="1"/>
</dbReference>
<dbReference type="EMBL" id="FOXR01000039">
    <property type="protein sequence ID" value="SFQ40465.1"/>
    <property type="molecule type" value="Genomic_DNA"/>
</dbReference>
<dbReference type="Pfam" id="PF11734">
    <property type="entry name" value="TilS_C"/>
    <property type="match status" value="1"/>
</dbReference>
<evidence type="ECO:0000256" key="3">
    <source>
        <dbReference type="ARBA" id="ARBA00022598"/>
    </source>
</evidence>
<dbReference type="OrthoDB" id="9807403at2"/>
<dbReference type="Gene3D" id="3.40.50.620">
    <property type="entry name" value="HUPs"/>
    <property type="match status" value="1"/>
</dbReference>
<dbReference type="InterPro" id="IPR012796">
    <property type="entry name" value="Lysidine-tRNA-synth_C"/>
</dbReference>
<dbReference type="SUPFAM" id="SSF56037">
    <property type="entry name" value="PheT/TilS domain"/>
    <property type="match status" value="1"/>
</dbReference>
<comment type="similarity">
    <text evidence="8">Belongs to the tRNA(Ile)-lysidine synthase family.</text>
</comment>
<organism evidence="10 11">
    <name type="scientific">Caldicoprobacter faecalis</name>
    <dbReference type="NCBI Taxonomy" id="937334"/>
    <lineage>
        <taxon>Bacteria</taxon>
        <taxon>Bacillati</taxon>
        <taxon>Bacillota</taxon>
        <taxon>Clostridia</taxon>
        <taxon>Caldicoprobacterales</taxon>
        <taxon>Caldicoprobacteraceae</taxon>
        <taxon>Caldicoprobacter</taxon>
    </lineage>
</organism>
<dbReference type="InterPro" id="IPR012094">
    <property type="entry name" value="tRNA_Ile_lys_synt"/>
</dbReference>
<evidence type="ECO:0000256" key="1">
    <source>
        <dbReference type="ARBA" id="ARBA00004496"/>
    </source>
</evidence>
<dbReference type="SUPFAM" id="SSF52402">
    <property type="entry name" value="Adenine nucleotide alpha hydrolases-like"/>
    <property type="match status" value="1"/>
</dbReference>
<dbReference type="InterPro" id="IPR014729">
    <property type="entry name" value="Rossmann-like_a/b/a_fold"/>
</dbReference>
<keyword evidence="11" id="KW-1185">Reference proteome</keyword>
<dbReference type="SMART" id="SM00977">
    <property type="entry name" value="TilS_C"/>
    <property type="match status" value="1"/>
</dbReference>
<dbReference type="Pfam" id="PF09179">
    <property type="entry name" value="TilS"/>
    <property type="match status" value="1"/>
</dbReference>
<dbReference type="Gene3D" id="1.20.59.20">
    <property type="match status" value="1"/>
</dbReference>
<keyword evidence="4 8" id="KW-0819">tRNA processing</keyword>
<dbReference type="STRING" id="937334.SAMN05444406_13911"/>
<dbReference type="AlphaFoldDB" id="A0A1I5Y8C3"/>
<dbReference type="InterPro" id="IPR012795">
    <property type="entry name" value="tRNA_Ile_lys_synt_N"/>
</dbReference>
<evidence type="ECO:0000256" key="6">
    <source>
        <dbReference type="ARBA" id="ARBA00022840"/>
    </source>
</evidence>
<gene>
    <name evidence="8" type="primary">tilS</name>
    <name evidence="10" type="ORF">SAMN05444406_13911</name>
</gene>
<comment type="subcellular location">
    <subcellularLocation>
        <location evidence="1 8">Cytoplasm</location>
    </subcellularLocation>
</comment>
<dbReference type="InterPro" id="IPR011063">
    <property type="entry name" value="TilS/TtcA_N"/>
</dbReference>
<keyword evidence="2 8" id="KW-0963">Cytoplasm</keyword>